<dbReference type="PROSITE" id="PS50011">
    <property type="entry name" value="PROTEIN_KINASE_DOM"/>
    <property type="match status" value="1"/>
</dbReference>
<dbReference type="GeneID" id="91991026"/>
<keyword evidence="4 7" id="KW-0547">Nucleotide-binding</keyword>
<feature type="domain" description="Protein kinase" evidence="8">
    <location>
        <begin position="81"/>
        <end position="382"/>
    </location>
</feature>
<dbReference type="InterPro" id="IPR011009">
    <property type="entry name" value="Kinase-like_dom_sf"/>
</dbReference>
<comment type="caution">
    <text evidence="9">The sequence shown here is derived from an EMBL/GenBank/DDBJ whole genome shotgun (WGS) entry which is preliminary data.</text>
</comment>
<dbReference type="Proteomes" id="UP000054399">
    <property type="component" value="Unassembled WGS sequence"/>
</dbReference>
<dbReference type="InterPro" id="IPR017441">
    <property type="entry name" value="Protein_kinase_ATP_BS"/>
</dbReference>
<dbReference type="PANTHER" id="PTHR24351">
    <property type="entry name" value="RIBOSOMAL PROTEIN S6 KINASE"/>
    <property type="match status" value="1"/>
</dbReference>
<keyword evidence="2" id="KW-0597">Phosphoprotein</keyword>
<sequence>MGFTPYSVRYRILSDLLNSNTALAYDNAFTVDRESSTCLAEDDKSASLDTMLLRSWNGDVSRLDCDTLNVLERNRLKHDDFDVLGCLGEGQFGVVEAVRFKMSGQVFAMKTIEKTVAKRAGQQLSLSLERHVHRLANSSPLAPCPNLIAAFQTELSLHLIITYAEHGSLWNRMCALFSDTGCTGGMLEEEIRWWGAQMVSAVEWLHSHNIVHRDIKPHNFLIKSNYHLQITDFGSAAPLYFTLPDEPPCVPWQFCVQPAGTPDYLAPEVLILAEQAVIESTQAHQTSGNHILHHTEKKGYHASIDWWSLGSTLYEMATGKPPFFAETIHETYQKLITFRSDNLSFPTYLSSELILLLKGLSTAMVIRKSPFFQSAPCIDSFSKVLCPPLGPPDMLDHEQFQNNFQQSVQEDKFTFSHLFDYSDTSSVHLKPASPSSSATPVWSQWVGWSFHPDPSCLEATSEADNSSGNNAFMTPIQKKFTICPFTPGILNQLPSTSLPSTHSMKKQVFQELLHCVQMSAKKHMTKYSSQLAYSMSPCMTPIAKSQVKTKSFIKDTSSSHQQLQERHNVLCGQLHHLDQQLYKLQKLLKT</sequence>
<dbReference type="PROSITE" id="PS00107">
    <property type="entry name" value="PROTEIN_KINASE_ATP"/>
    <property type="match status" value="1"/>
</dbReference>
<keyword evidence="1" id="KW-0723">Serine/threonine-protein kinase</keyword>
<dbReference type="EMBL" id="ATAM02000007">
    <property type="protein sequence ID" value="KAL0247135.1"/>
    <property type="molecule type" value="Genomic_DNA"/>
</dbReference>
<evidence type="ECO:0000313" key="10">
    <source>
        <dbReference type="Proteomes" id="UP000054399"/>
    </source>
</evidence>
<dbReference type="Gene3D" id="1.10.510.10">
    <property type="entry name" value="Transferase(Phosphotransferase) domain 1"/>
    <property type="match status" value="1"/>
</dbReference>
<accession>A0ABR3BQ22</accession>
<evidence type="ECO:0000256" key="2">
    <source>
        <dbReference type="ARBA" id="ARBA00022553"/>
    </source>
</evidence>
<dbReference type="SUPFAM" id="SSF56112">
    <property type="entry name" value="Protein kinase-like (PK-like)"/>
    <property type="match status" value="1"/>
</dbReference>
<evidence type="ECO:0000256" key="7">
    <source>
        <dbReference type="PROSITE-ProRule" id="PRU10141"/>
    </source>
</evidence>
<dbReference type="SMART" id="SM00220">
    <property type="entry name" value="S_TKc"/>
    <property type="match status" value="1"/>
</dbReference>
<evidence type="ECO:0000259" key="8">
    <source>
        <dbReference type="PROSITE" id="PS50011"/>
    </source>
</evidence>
<evidence type="ECO:0000256" key="5">
    <source>
        <dbReference type="ARBA" id="ARBA00022777"/>
    </source>
</evidence>
<dbReference type="CDD" id="cd05123">
    <property type="entry name" value="STKc_AGC"/>
    <property type="match status" value="1"/>
</dbReference>
<reference evidence="9 10" key="2">
    <citation type="submission" date="2024-01" db="EMBL/GenBank/DDBJ databases">
        <title>Comparative genomics of Cryptococcus and Kwoniella reveals pathogenesis evolution and contrasting modes of karyotype evolution via chromosome fusion or intercentromeric recombination.</title>
        <authorList>
            <person name="Coelho M.A."/>
            <person name="David-Palma M."/>
            <person name="Shea T."/>
            <person name="Bowers K."/>
            <person name="Mcginley-Smith S."/>
            <person name="Mohammad A.W."/>
            <person name="Gnirke A."/>
            <person name="Yurkov A.M."/>
            <person name="Nowrousian M."/>
            <person name="Sun S."/>
            <person name="Cuomo C.A."/>
            <person name="Heitman J."/>
        </authorList>
    </citation>
    <scope>NUCLEOTIDE SEQUENCE [LARGE SCALE GENOMIC DNA]</scope>
    <source>
        <strain evidence="9 10">IND107</strain>
    </source>
</reference>
<dbReference type="InterPro" id="IPR045270">
    <property type="entry name" value="STKc_AGC"/>
</dbReference>
<evidence type="ECO:0000256" key="3">
    <source>
        <dbReference type="ARBA" id="ARBA00022679"/>
    </source>
</evidence>
<feature type="binding site" evidence="7">
    <location>
        <position position="118"/>
    </location>
    <ligand>
        <name>ATP</name>
        <dbReference type="ChEBI" id="CHEBI:30616"/>
    </ligand>
</feature>
<proteinExistence type="predicted"/>
<gene>
    <name evidence="9" type="ORF">I308_104170</name>
</gene>
<dbReference type="Pfam" id="PF00069">
    <property type="entry name" value="Pkinase"/>
    <property type="match status" value="1"/>
</dbReference>
<keyword evidence="5" id="KW-0418">Kinase</keyword>
<protein>
    <recommendedName>
        <fullName evidence="8">Protein kinase domain-containing protein</fullName>
    </recommendedName>
</protein>
<dbReference type="PROSITE" id="PS00108">
    <property type="entry name" value="PROTEIN_KINASE_ST"/>
    <property type="match status" value="1"/>
</dbReference>
<reference evidence="10" key="1">
    <citation type="submission" date="2015-01" db="EMBL/GenBank/DDBJ databases">
        <title>The Genome Sequence of Cryptococcus gattii MMRL2647.</title>
        <authorList>
            <consortium name="The Broad Institute Genomics Platform"/>
            <person name="Cuomo C."/>
            <person name="Litvintseva A."/>
            <person name="Chen Y."/>
            <person name="Heitman J."/>
            <person name="Sun S."/>
            <person name="Springer D."/>
            <person name="Dromer F."/>
            <person name="Young S."/>
            <person name="Zeng Q."/>
            <person name="Gargeya S."/>
            <person name="Abouelleil A."/>
            <person name="Alvarado L."/>
            <person name="Chapman S.B."/>
            <person name="Gainer-Dewar J."/>
            <person name="Goldberg J."/>
            <person name="Griggs A."/>
            <person name="Gujja S."/>
            <person name="Hansen M."/>
            <person name="Howarth C."/>
            <person name="Imamovic A."/>
            <person name="Larimer J."/>
            <person name="Murphy C."/>
            <person name="Naylor J."/>
            <person name="Pearson M."/>
            <person name="Priest M."/>
            <person name="Roberts A."/>
            <person name="Saif S."/>
            <person name="Shea T."/>
            <person name="Sykes S."/>
            <person name="Wortman J."/>
            <person name="Nusbaum C."/>
            <person name="Birren B."/>
        </authorList>
    </citation>
    <scope>NUCLEOTIDE SEQUENCE [LARGE SCALE GENOMIC DNA]</scope>
    <source>
        <strain evidence="10">IND107</strain>
    </source>
</reference>
<keyword evidence="6 7" id="KW-0067">ATP-binding</keyword>
<evidence type="ECO:0000256" key="1">
    <source>
        <dbReference type="ARBA" id="ARBA00022527"/>
    </source>
</evidence>
<dbReference type="Gene3D" id="3.30.200.20">
    <property type="entry name" value="Phosphorylase Kinase, domain 1"/>
    <property type="match status" value="1"/>
</dbReference>
<dbReference type="RefSeq" id="XP_066613096.1">
    <property type="nucleotide sequence ID" value="XM_066758648.1"/>
</dbReference>
<keyword evidence="3" id="KW-0808">Transferase</keyword>
<dbReference type="InterPro" id="IPR008271">
    <property type="entry name" value="Ser/Thr_kinase_AS"/>
</dbReference>
<evidence type="ECO:0000256" key="6">
    <source>
        <dbReference type="ARBA" id="ARBA00022840"/>
    </source>
</evidence>
<evidence type="ECO:0000256" key="4">
    <source>
        <dbReference type="ARBA" id="ARBA00022741"/>
    </source>
</evidence>
<keyword evidence="10" id="KW-1185">Reference proteome</keyword>
<organism evidence="9 10">
    <name type="scientific">Cryptococcus tetragattii IND107</name>
    <dbReference type="NCBI Taxonomy" id="1296105"/>
    <lineage>
        <taxon>Eukaryota</taxon>
        <taxon>Fungi</taxon>
        <taxon>Dikarya</taxon>
        <taxon>Basidiomycota</taxon>
        <taxon>Agaricomycotina</taxon>
        <taxon>Tremellomycetes</taxon>
        <taxon>Tremellales</taxon>
        <taxon>Cryptococcaceae</taxon>
        <taxon>Cryptococcus</taxon>
        <taxon>Cryptococcus gattii species complex</taxon>
    </lineage>
</organism>
<name>A0ABR3BQ22_9TREE</name>
<evidence type="ECO:0000313" key="9">
    <source>
        <dbReference type="EMBL" id="KAL0247135.1"/>
    </source>
</evidence>
<dbReference type="InterPro" id="IPR000719">
    <property type="entry name" value="Prot_kinase_dom"/>
</dbReference>